<protein>
    <submittedName>
        <fullName evidence="1">Uncharacterized protein</fullName>
    </submittedName>
</protein>
<accession>A0A6C0I1A5</accession>
<proteinExistence type="predicted"/>
<sequence length="75" mass="8937">MNNKDQIHCMRIALESLERVSLENQSNEYKKIINDIKCYLNENCSHSFLKDVIDITPDKSKEIMYCEHCYTTYDI</sequence>
<reference evidence="1" key="1">
    <citation type="journal article" date="2020" name="Nature">
        <title>Giant virus diversity and host interactions through global metagenomics.</title>
        <authorList>
            <person name="Schulz F."/>
            <person name="Roux S."/>
            <person name="Paez-Espino D."/>
            <person name="Jungbluth S."/>
            <person name="Walsh D.A."/>
            <person name="Denef V.J."/>
            <person name="McMahon K.D."/>
            <person name="Konstantinidis K.T."/>
            <person name="Eloe-Fadrosh E.A."/>
            <person name="Kyrpides N.C."/>
            <person name="Woyke T."/>
        </authorList>
    </citation>
    <scope>NUCLEOTIDE SEQUENCE</scope>
    <source>
        <strain evidence="1">GVMAG-M-3300023184-184</strain>
    </source>
</reference>
<evidence type="ECO:0000313" key="1">
    <source>
        <dbReference type="EMBL" id="QHT86136.1"/>
    </source>
</evidence>
<organism evidence="1">
    <name type="scientific">viral metagenome</name>
    <dbReference type="NCBI Taxonomy" id="1070528"/>
    <lineage>
        <taxon>unclassified sequences</taxon>
        <taxon>metagenomes</taxon>
        <taxon>organismal metagenomes</taxon>
    </lineage>
</organism>
<name>A0A6C0I1A5_9ZZZZ</name>
<dbReference type="EMBL" id="MN740059">
    <property type="protein sequence ID" value="QHT86136.1"/>
    <property type="molecule type" value="Genomic_DNA"/>
</dbReference>
<dbReference type="AlphaFoldDB" id="A0A6C0I1A5"/>